<comment type="caution">
    <text evidence="1">The sequence shown here is derived from an EMBL/GenBank/DDBJ whole genome shotgun (WGS) entry which is preliminary data.</text>
</comment>
<accession>A0ABR1X504</accession>
<protein>
    <submittedName>
        <fullName evidence="1">Uncharacterized protein</fullName>
    </submittedName>
</protein>
<evidence type="ECO:0000313" key="2">
    <source>
        <dbReference type="Proteomes" id="UP001480595"/>
    </source>
</evidence>
<reference evidence="1 2" key="1">
    <citation type="submission" date="2023-01" db="EMBL/GenBank/DDBJ databases">
        <title>Analysis of 21 Apiospora genomes using comparative genomics revels a genus with tremendous synthesis potential of carbohydrate active enzymes and secondary metabolites.</title>
        <authorList>
            <person name="Sorensen T."/>
        </authorList>
    </citation>
    <scope>NUCLEOTIDE SEQUENCE [LARGE SCALE GENOMIC DNA]</scope>
    <source>
        <strain evidence="1 2">CBS 135458</strain>
    </source>
</reference>
<organism evidence="1 2">
    <name type="scientific">Apiospora phragmitis</name>
    <dbReference type="NCBI Taxonomy" id="2905665"/>
    <lineage>
        <taxon>Eukaryota</taxon>
        <taxon>Fungi</taxon>
        <taxon>Dikarya</taxon>
        <taxon>Ascomycota</taxon>
        <taxon>Pezizomycotina</taxon>
        <taxon>Sordariomycetes</taxon>
        <taxon>Xylariomycetidae</taxon>
        <taxon>Amphisphaeriales</taxon>
        <taxon>Apiosporaceae</taxon>
        <taxon>Apiospora</taxon>
    </lineage>
</organism>
<dbReference type="RefSeq" id="XP_066722046.1">
    <property type="nucleotide sequence ID" value="XM_066851414.1"/>
</dbReference>
<proteinExistence type="predicted"/>
<keyword evidence="2" id="KW-1185">Reference proteome</keyword>
<evidence type="ECO:0000313" key="1">
    <source>
        <dbReference type="EMBL" id="KAK8090500.1"/>
    </source>
</evidence>
<name>A0ABR1X504_9PEZI</name>
<gene>
    <name evidence="1" type="ORF">PG994_000005</name>
</gene>
<dbReference type="GeneID" id="92084477"/>
<sequence>MVENRSSVDFPLIGIMVGRLLLMIAIQGRMYQDLGRDVIKDHLLGALRNKTELFSQNSVRGFVDRPVLNIGKVIVAEERLPVSAGESGTDDEAAVDGFPQARAPLGHAMRRLRSCGFSKVVMPDRNLRSMYAVAKLQDARKFLDGGRPSAELIQLQGLVEGEDFVCTDMLYDGACITAQQPARTTASGSEGKDIFYRITGLKNNNDQLDWAGAG</sequence>
<dbReference type="Proteomes" id="UP001480595">
    <property type="component" value="Unassembled WGS sequence"/>
</dbReference>
<dbReference type="EMBL" id="JAQQWL010000001">
    <property type="protein sequence ID" value="KAK8090500.1"/>
    <property type="molecule type" value="Genomic_DNA"/>
</dbReference>